<name>A0ABS8TXQ6_9SPHI</name>
<keyword evidence="3" id="KW-1185">Reference proteome</keyword>
<evidence type="ECO:0000313" key="3">
    <source>
        <dbReference type="Proteomes" id="UP001199919"/>
    </source>
</evidence>
<evidence type="ECO:0000256" key="1">
    <source>
        <dbReference type="SAM" id="SignalP"/>
    </source>
</evidence>
<dbReference type="RefSeq" id="WP_232175545.1">
    <property type="nucleotide sequence ID" value="NZ_JAJPWV010000001.1"/>
</dbReference>
<dbReference type="Proteomes" id="UP001199919">
    <property type="component" value="Unassembled WGS sequence"/>
</dbReference>
<dbReference type="EMBL" id="JAJPWV010000001">
    <property type="protein sequence ID" value="MCD8739626.1"/>
    <property type="molecule type" value="Genomic_DNA"/>
</dbReference>
<accession>A0ABS8TXQ6</accession>
<feature type="chain" id="PRO_5046701611" evidence="1">
    <location>
        <begin position="21"/>
        <end position="236"/>
    </location>
</feature>
<keyword evidence="1" id="KW-0732">Signal</keyword>
<comment type="caution">
    <text evidence="2">The sequence shown here is derived from an EMBL/GenBank/DDBJ whole genome shotgun (WGS) entry which is preliminary data.</text>
</comment>
<protein>
    <submittedName>
        <fullName evidence="2">Uncharacterized protein</fullName>
    </submittedName>
</protein>
<sequence>MKTIILSFLLLFSSAIIVNADNQKFSHHVIKHNPAPAIEGWYFRAISGYPAAISFELVVLFKNGEYYEVGDEPVETLNIASSKSARPKAWGNWKKTGAVFYLTNSQNKTYDYKLGSGNWFPAFAYSPSLPLKKGYEKTSGGDYGNGTVALTINKINFVDATHFTTGSNSGISTSNAAAGKVTSAKGTYKIAAHSITFTYDNGKTVTKSFAIGASGSPARPTNTMIFIGGDPFTDTE</sequence>
<gene>
    <name evidence="2" type="ORF">LT679_03340</name>
</gene>
<proteinExistence type="predicted"/>
<organism evidence="2 3">
    <name type="scientific">Mucilaginibacter roseus</name>
    <dbReference type="NCBI Taxonomy" id="1528868"/>
    <lineage>
        <taxon>Bacteria</taxon>
        <taxon>Pseudomonadati</taxon>
        <taxon>Bacteroidota</taxon>
        <taxon>Sphingobacteriia</taxon>
        <taxon>Sphingobacteriales</taxon>
        <taxon>Sphingobacteriaceae</taxon>
        <taxon>Mucilaginibacter</taxon>
    </lineage>
</organism>
<evidence type="ECO:0000313" key="2">
    <source>
        <dbReference type="EMBL" id="MCD8739626.1"/>
    </source>
</evidence>
<feature type="signal peptide" evidence="1">
    <location>
        <begin position="1"/>
        <end position="20"/>
    </location>
</feature>
<reference evidence="2 3" key="1">
    <citation type="submission" date="2021-12" db="EMBL/GenBank/DDBJ databases">
        <title>Mucilaginibacter roseus genome.</title>
        <authorList>
            <person name="Ferreira J.R."/>
            <person name="Newman J.D."/>
        </authorList>
    </citation>
    <scope>NUCLEOTIDE SEQUENCE [LARGE SCALE GENOMIC DNA]</scope>
    <source>
        <strain evidence="2 3">LMG 28454</strain>
    </source>
</reference>